<dbReference type="InterPro" id="IPR018679">
    <property type="entry name" value="DUF2161"/>
</dbReference>
<reference evidence="1" key="1">
    <citation type="submission" date="2023-06" db="EMBL/GenBank/DDBJ databases">
        <title>Draft Genome Sequences of Representative Paenibacillus Polymyxa, Bacillus cereus, Fictibacillus sp., and Brevibacillus agri Strains Isolated from Amazonian Dark Earth.</title>
        <authorList>
            <person name="Pellegrinetti T.A."/>
            <person name="Cunha I.C.M."/>
            <person name="Chaves M.G."/>
            <person name="Freitas A.S."/>
            <person name="Silva A.V.R."/>
            <person name="Tsai S.M."/>
            <person name="Mendes L.W."/>
        </authorList>
    </citation>
    <scope>NUCLEOTIDE SEQUENCE</scope>
    <source>
        <strain evidence="1">CENA-BCM004</strain>
    </source>
</reference>
<dbReference type="Pfam" id="PF09929">
    <property type="entry name" value="DUF2161"/>
    <property type="match status" value="1"/>
</dbReference>
<protein>
    <submittedName>
        <fullName evidence="1">DUF2161 family putative PD-(D/E)XK-type phosphodiesterase</fullName>
    </submittedName>
</protein>
<name>A0ABT8E8E8_9BACL</name>
<evidence type="ECO:0000313" key="2">
    <source>
        <dbReference type="Proteomes" id="UP001168694"/>
    </source>
</evidence>
<accession>A0ABT8E8E8</accession>
<evidence type="ECO:0000313" key="1">
    <source>
        <dbReference type="EMBL" id="MDN4074186.1"/>
    </source>
</evidence>
<dbReference type="EMBL" id="JAUHLN010000002">
    <property type="protein sequence ID" value="MDN4074186.1"/>
    <property type="molecule type" value="Genomic_DNA"/>
</dbReference>
<dbReference type="RefSeq" id="WP_290400256.1">
    <property type="nucleotide sequence ID" value="NZ_JAUHLN010000002.1"/>
</dbReference>
<keyword evidence="2" id="KW-1185">Reference proteome</keyword>
<organism evidence="1 2">
    <name type="scientific">Fictibacillus terranigra</name>
    <dbReference type="NCBI Taxonomy" id="3058424"/>
    <lineage>
        <taxon>Bacteria</taxon>
        <taxon>Bacillati</taxon>
        <taxon>Bacillota</taxon>
        <taxon>Bacilli</taxon>
        <taxon>Bacillales</taxon>
        <taxon>Fictibacillaceae</taxon>
        <taxon>Fictibacillus</taxon>
    </lineage>
</organism>
<sequence>MKNKSEKRYETDLYEPVRDFFMEKGFEVYGEVNHCDIAVVKEEELILVELKLNLNVDLLVQAVNRQRLTDLVYIAIPKPKYNRRSKKWQDILHLIRRLELGLLLVSFPKSGPVVEPVLSPGAFDRVKSKQGYKKKRVKLLEEIKGRNGDYNVGGSSKTKLMTAYKENCIQIAFLLEQFGPLSPRALRKLGTGEKTLPILNKNYYGWYEKIARGLYAVSETGKKEITLFPDQVNYYRELLKNAASETDEASP</sequence>
<gene>
    <name evidence="1" type="ORF">QYF49_14380</name>
</gene>
<dbReference type="Proteomes" id="UP001168694">
    <property type="component" value="Unassembled WGS sequence"/>
</dbReference>
<proteinExistence type="predicted"/>
<comment type="caution">
    <text evidence="1">The sequence shown here is derived from an EMBL/GenBank/DDBJ whole genome shotgun (WGS) entry which is preliminary data.</text>
</comment>